<reference evidence="3 4" key="2">
    <citation type="submission" date="2017-02" db="EMBL/GenBank/DDBJ databases">
        <title>A genome survey and senescence transcriptome analysis in Lentinula edodes.</title>
        <authorList>
            <person name="Sakamoto Y."/>
            <person name="Nakade K."/>
            <person name="Sato S."/>
            <person name="Yoshida Y."/>
            <person name="Miyazaki K."/>
            <person name="Natsume S."/>
            <person name="Konno N."/>
        </authorList>
    </citation>
    <scope>NUCLEOTIDE SEQUENCE [LARGE SCALE GENOMIC DNA]</scope>
    <source>
        <strain evidence="3 4">NBRC 111202</strain>
    </source>
</reference>
<accession>A0A1Q3EMY5</accession>
<dbReference type="STRING" id="5353.A0A1Q3EMY5"/>
<dbReference type="Gene3D" id="3.20.20.80">
    <property type="entry name" value="Glycosidases"/>
    <property type="match status" value="1"/>
</dbReference>
<gene>
    <name evidence="3" type="ORF">LENED_010645</name>
</gene>
<dbReference type="PANTHER" id="PTHR45657">
    <property type="entry name" value="CRAL-TRIO DOMAIN-CONTAINING PROTEIN YKL091C-RELATED"/>
    <property type="match status" value="1"/>
</dbReference>
<dbReference type="InterPro" id="IPR011074">
    <property type="entry name" value="CRAL/TRIO_N_dom"/>
</dbReference>
<dbReference type="PANTHER" id="PTHR45657:SF1">
    <property type="entry name" value="CRAL-TRIO DOMAIN-CONTAINING PROTEIN YKL091C-RELATED"/>
    <property type="match status" value="1"/>
</dbReference>
<feature type="chain" id="PRO_5013089033" evidence="1">
    <location>
        <begin position="23"/>
        <end position="629"/>
    </location>
</feature>
<dbReference type="InterPro" id="IPR051026">
    <property type="entry name" value="PI/PC_transfer"/>
</dbReference>
<name>A0A1Q3EMY5_LENED</name>
<dbReference type="InterPro" id="IPR001251">
    <property type="entry name" value="CRAL-TRIO_dom"/>
</dbReference>
<dbReference type="EMBL" id="BDGU01000665">
    <property type="protein sequence ID" value="GAW08578.1"/>
    <property type="molecule type" value="Genomic_DNA"/>
</dbReference>
<evidence type="ECO:0000259" key="2">
    <source>
        <dbReference type="PROSITE" id="PS50191"/>
    </source>
</evidence>
<dbReference type="AlphaFoldDB" id="A0A1Q3EMY5"/>
<dbReference type="Gene3D" id="3.40.525.10">
    <property type="entry name" value="CRAL-TRIO lipid binding domain"/>
    <property type="match status" value="1"/>
</dbReference>
<dbReference type="Pfam" id="PF03765">
    <property type="entry name" value="CRAL_TRIO_N"/>
    <property type="match status" value="1"/>
</dbReference>
<dbReference type="PROSITE" id="PS50191">
    <property type="entry name" value="CRAL_TRIO"/>
    <property type="match status" value="1"/>
</dbReference>
<dbReference type="Proteomes" id="UP000188533">
    <property type="component" value="Unassembled WGS sequence"/>
</dbReference>
<evidence type="ECO:0000256" key="1">
    <source>
        <dbReference type="SAM" id="SignalP"/>
    </source>
</evidence>
<dbReference type="SMART" id="SM01100">
    <property type="entry name" value="CRAL_TRIO_N"/>
    <property type="match status" value="1"/>
</dbReference>
<dbReference type="CDD" id="cd00170">
    <property type="entry name" value="SEC14"/>
    <property type="match status" value="1"/>
</dbReference>
<dbReference type="Pfam" id="PF00650">
    <property type="entry name" value="CRAL_TRIO"/>
    <property type="match status" value="1"/>
</dbReference>
<dbReference type="GO" id="GO:0051118">
    <property type="term" value="F:glucan endo-1,3-alpha-glucosidase activity"/>
    <property type="evidence" value="ECO:0007669"/>
    <property type="project" value="InterPro"/>
</dbReference>
<dbReference type="CDD" id="cd11577">
    <property type="entry name" value="GH71"/>
    <property type="match status" value="1"/>
</dbReference>
<feature type="domain" description="CRAL-TRIO" evidence="2">
    <location>
        <begin position="448"/>
        <end position="595"/>
    </location>
</feature>
<dbReference type="InterPro" id="IPR036865">
    <property type="entry name" value="CRAL-TRIO_dom_sf"/>
</dbReference>
<proteinExistence type="predicted"/>
<evidence type="ECO:0000313" key="4">
    <source>
        <dbReference type="Proteomes" id="UP000188533"/>
    </source>
</evidence>
<keyword evidence="4" id="KW-1185">Reference proteome</keyword>
<protein>
    <submittedName>
        <fullName evidence="3">Sec14 cytosolic factor</fullName>
    </submittedName>
</protein>
<dbReference type="SUPFAM" id="SSF46938">
    <property type="entry name" value="CRAL/TRIO N-terminal domain"/>
    <property type="match status" value="1"/>
</dbReference>
<dbReference type="InterPro" id="IPR005197">
    <property type="entry name" value="Glyco_hydro_71"/>
</dbReference>
<dbReference type="SUPFAM" id="SSF52087">
    <property type="entry name" value="CRAL/TRIO domain"/>
    <property type="match status" value="1"/>
</dbReference>
<dbReference type="Gene3D" id="1.10.8.20">
    <property type="entry name" value="N-terminal domain of phosphatidylinositol transfer protein sec14p"/>
    <property type="match status" value="1"/>
</dbReference>
<dbReference type="InterPro" id="IPR036273">
    <property type="entry name" value="CRAL/TRIO_N_dom_sf"/>
</dbReference>
<organism evidence="3 4">
    <name type="scientific">Lentinula edodes</name>
    <name type="common">Shiitake mushroom</name>
    <name type="synonym">Lentinus edodes</name>
    <dbReference type="NCBI Taxonomy" id="5353"/>
    <lineage>
        <taxon>Eukaryota</taxon>
        <taxon>Fungi</taxon>
        <taxon>Dikarya</taxon>
        <taxon>Basidiomycota</taxon>
        <taxon>Agaricomycotina</taxon>
        <taxon>Agaricomycetes</taxon>
        <taxon>Agaricomycetidae</taxon>
        <taxon>Agaricales</taxon>
        <taxon>Marasmiineae</taxon>
        <taxon>Omphalotaceae</taxon>
        <taxon>Lentinula</taxon>
    </lineage>
</organism>
<dbReference type="Pfam" id="PF03659">
    <property type="entry name" value="Glyco_hydro_71"/>
    <property type="match status" value="1"/>
</dbReference>
<dbReference type="SMART" id="SM00516">
    <property type="entry name" value="SEC14"/>
    <property type="match status" value="1"/>
</dbReference>
<dbReference type="PRINTS" id="PR00180">
    <property type="entry name" value="CRETINALDHBP"/>
</dbReference>
<keyword evidence="1" id="KW-0732">Signal</keyword>
<comment type="caution">
    <text evidence="3">The sequence shown here is derived from an EMBL/GenBank/DDBJ whole genome shotgun (WGS) entry which is preliminary data.</text>
</comment>
<reference evidence="3 4" key="1">
    <citation type="submission" date="2016-08" db="EMBL/GenBank/DDBJ databases">
        <authorList>
            <consortium name="Lentinula edodes genome sequencing consortium"/>
            <person name="Sakamoto Y."/>
            <person name="Nakade K."/>
            <person name="Sato S."/>
            <person name="Yoshida Y."/>
            <person name="Miyazaki K."/>
            <person name="Natsume S."/>
            <person name="Konno N."/>
        </authorList>
    </citation>
    <scope>NUCLEOTIDE SEQUENCE [LARGE SCALE GENOMIC DNA]</scope>
    <source>
        <strain evidence="3 4">NBRC 111202</strain>
    </source>
</reference>
<evidence type="ECO:0000313" key="3">
    <source>
        <dbReference type="EMBL" id="GAW08578.1"/>
    </source>
</evidence>
<feature type="signal peptide" evidence="1">
    <location>
        <begin position="1"/>
        <end position="22"/>
    </location>
</feature>
<sequence>MPLLNQAVLGLQFLFLTSLSNAEDVFAHFMVQNSYSYTKADWAADIAAAQAIGIDGFALNTAVDSYEQTKYPDAFAAAEAVDFDLFISFDMTYEWEATDMVSLVKSYATSSSYYHWEGKPLVSTFGGDSDTNDFWNTFKTTLATEGISISLAPAFIDYRDPDEAAQMFSNFVAIDGFFNWWSWPADENANLTTDTDLAYKKALSAAGRTGPYIMSVSPWQFKELGDGQDWVEQCDTLWKYRWEQAVHDVEPDIIEILTWNDYGESHYIGDINPVVNLGDLAPLYVNGFDHSGWRIIAEHYITFYKNGSAPITTESSTGTGHHLLSMSSSDAPTQASASALPEGITDPNYKPLPGRLGNLTVPQQHALEKFKKELQDEGVFVEERMDDATLLRFLRARKFDVALAKKMLVECEQWRKDFNVEDIVKNFDFHEKEEVDKYYPQFYHQMDKLGKLDFKALYACTTQDRLLKRLVYEYEKFITSRLPACSAAVGHPVETSCTILDLKDVSLTNFYRVKDYVMAASSIGQDRYPECMGKFYIINAPWLFNGVWAIIRPWLDEVTVSKIDIIGSGYKDKLLAQIPKENLPKEFGGTCRCEKGCSLSDAGPWNEEKWQKLEAEMSKGTANGNIAPA</sequence>